<dbReference type="Gene3D" id="3.50.50.60">
    <property type="entry name" value="FAD/NAD(P)-binding domain"/>
    <property type="match status" value="2"/>
</dbReference>
<feature type="domain" description="FAD-binding" evidence="8">
    <location>
        <begin position="4"/>
        <end position="336"/>
    </location>
</feature>
<dbReference type="NCBIfam" id="NF006593">
    <property type="entry name" value="PRK09126.1"/>
    <property type="match status" value="1"/>
</dbReference>
<evidence type="ECO:0000259" key="8">
    <source>
        <dbReference type="Pfam" id="PF01494"/>
    </source>
</evidence>
<comment type="caution">
    <text evidence="9">The sequence shown here is derived from an EMBL/GenBank/DDBJ whole genome shotgun (WGS) entry which is preliminary data.</text>
</comment>
<evidence type="ECO:0000256" key="2">
    <source>
        <dbReference type="ARBA" id="ARBA00004749"/>
    </source>
</evidence>
<keyword evidence="4" id="KW-0285">Flavoprotein</keyword>
<dbReference type="EMBL" id="JAHWXP010000005">
    <property type="protein sequence ID" value="MBY8338315.1"/>
    <property type="molecule type" value="Genomic_DNA"/>
</dbReference>
<dbReference type="PANTHER" id="PTHR43876:SF25">
    <property type="entry name" value="MONOOXYGENASE NMA2164"/>
    <property type="match status" value="1"/>
</dbReference>
<dbReference type="InterPro" id="IPR010971">
    <property type="entry name" value="UbiH/COQ6"/>
</dbReference>
<evidence type="ECO:0000256" key="3">
    <source>
        <dbReference type="ARBA" id="ARBA00005349"/>
    </source>
</evidence>
<dbReference type="RefSeq" id="WP_222825809.1">
    <property type="nucleotide sequence ID" value="NZ_JAHWXP010000005.1"/>
</dbReference>
<dbReference type="Proteomes" id="UP000759298">
    <property type="component" value="Unassembled WGS sequence"/>
</dbReference>
<protein>
    <submittedName>
        <fullName evidence="9">5-demethoxyubiquinol-8 5-hydroxylase UbiM</fullName>
    </submittedName>
</protein>
<proteinExistence type="inferred from homology"/>
<gene>
    <name evidence="9" type="primary">ubiM</name>
    <name evidence="9" type="ORF">KYN89_14795</name>
</gene>
<accession>A0ABS7PGW2</accession>
<dbReference type="SUPFAM" id="SSF51905">
    <property type="entry name" value="FAD/NAD(P)-binding domain"/>
    <property type="match status" value="1"/>
</dbReference>
<organism evidence="9 10">
    <name type="scientific">Alteriqipengyuania abyssalis</name>
    <dbReference type="NCBI Taxonomy" id="2860200"/>
    <lineage>
        <taxon>Bacteria</taxon>
        <taxon>Pseudomonadati</taxon>
        <taxon>Pseudomonadota</taxon>
        <taxon>Alphaproteobacteria</taxon>
        <taxon>Sphingomonadales</taxon>
        <taxon>Erythrobacteraceae</taxon>
        <taxon>Alteriqipengyuania</taxon>
    </lineage>
</organism>
<keyword evidence="10" id="KW-1185">Reference proteome</keyword>
<evidence type="ECO:0000313" key="10">
    <source>
        <dbReference type="Proteomes" id="UP000759298"/>
    </source>
</evidence>
<dbReference type="PANTHER" id="PTHR43876">
    <property type="entry name" value="UBIQUINONE BIOSYNTHESIS MONOOXYGENASE COQ6, MITOCHONDRIAL"/>
    <property type="match status" value="1"/>
</dbReference>
<comment type="similarity">
    <text evidence="3">Belongs to the UbiH/COQ6 family.</text>
</comment>
<comment type="pathway">
    <text evidence="2">Cofactor biosynthesis; ubiquinone biosynthesis.</text>
</comment>
<evidence type="ECO:0000256" key="7">
    <source>
        <dbReference type="ARBA" id="ARBA00023033"/>
    </source>
</evidence>
<dbReference type="InterPro" id="IPR002938">
    <property type="entry name" value="FAD-bd"/>
</dbReference>
<comment type="cofactor">
    <cofactor evidence="1">
        <name>FAD</name>
        <dbReference type="ChEBI" id="CHEBI:57692"/>
    </cofactor>
</comment>
<evidence type="ECO:0000256" key="6">
    <source>
        <dbReference type="ARBA" id="ARBA00023002"/>
    </source>
</evidence>
<evidence type="ECO:0000256" key="1">
    <source>
        <dbReference type="ARBA" id="ARBA00001974"/>
    </source>
</evidence>
<dbReference type="InterPro" id="IPR036188">
    <property type="entry name" value="FAD/NAD-bd_sf"/>
</dbReference>
<dbReference type="InterPro" id="IPR051205">
    <property type="entry name" value="UbiH/COQ6_monooxygenase"/>
</dbReference>
<keyword evidence="6" id="KW-0560">Oxidoreductase</keyword>
<evidence type="ECO:0000256" key="4">
    <source>
        <dbReference type="ARBA" id="ARBA00022630"/>
    </source>
</evidence>
<dbReference type="NCBIfam" id="TIGR01988">
    <property type="entry name" value="Ubi-OHases"/>
    <property type="match status" value="1"/>
</dbReference>
<sequence length="390" mass="42277">MRDFDIIVVGAGPAGLAFARGLEGSGLTVALVERQPAEVLAEPPVDGREIALTHRSVATLEKLGAWNRIAPDQIFALRAARVYNGRSSLALGFDTDGGPEDRLGCLVSNHLIRQSLFDAMEGQDGVTLMADTGVEHVHADRAGARVTLADGRTLTARLLVAADSRFSAVREQLGISAEINRLGKSMLVVRLSHEMPNHGIATEWFDHRQTIAMLPLGEHISSAVLTLKSATIERIAAYQPEILAAEIEDRFDRRLGTMQFVSGPRVYPLATTYARHFVSDSSALIGDAAVGMHPVTAHGFNLGLQSAATLSRLVRGAAQKDRPIASPLLLRRYETRHRLATRPLYSGTNLLVHLYTAESPRAHVARRAALEAAAHFAPLNTAISRMLLRH</sequence>
<dbReference type="Pfam" id="PF01494">
    <property type="entry name" value="FAD_binding_3"/>
    <property type="match status" value="1"/>
</dbReference>
<evidence type="ECO:0000256" key="5">
    <source>
        <dbReference type="ARBA" id="ARBA00022827"/>
    </source>
</evidence>
<keyword evidence="7" id="KW-0503">Monooxygenase</keyword>
<evidence type="ECO:0000313" key="9">
    <source>
        <dbReference type="EMBL" id="MBY8338315.1"/>
    </source>
</evidence>
<name>A0ABS7PGW2_9SPHN</name>
<keyword evidence="5" id="KW-0274">FAD</keyword>
<reference evidence="9 10" key="1">
    <citation type="submission" date="2021-07" db="EMBL/GenBank/DDBJ databases">
        <title>Alteriqipengyuania abyssalis NZ-12B nov, sp.nov isolated from deep sea sponge in pacific ocean.</title>
        <authorList>
            <person name="Tareen S."/>
            <person name="Wink J."/>
        </authorList>
    </citation>
    <scope>NUCLEOTIDE SEQUENCE [LARGE SCALE GENOMIC DNA]</scope>
    <source>
        <strain evidence="9 10">NZ-12B</strain>
    </source>
</reference>
<dbReference type="PRINTS" id="PR00420">
    <property type="entry name" value="RNGMNOXGNASE"/>
</dbReference>